<keyword evidence="1" id="KW-1133">Transmembrane helix</keyword>
<evidence type="ECO:0000256" key="2">
    <source>
        <dbReference type="SAM" id="SignalP"/>
    </source>
</evidence>
<dbReference type="RefSeq" id="XP_030828298.1">
    <property type="nucleotide sequence ID" value="XM_030972438.1"/>
</dbReference>
<feature type="transmembrane region" description="Helical" evidence="1">
    <location>
        <begin position="287"/>
        <end position="309"/>
    </location>
</feature>
<feature type="chain" id="PRO_5029880217" description="Ig-like domain-containing protein" evidence="2">
    <location>
        <begin position="26"/>
        <end position="360"/>
    </location>
</feature>
<dbReference type="InParanoid" id="A0A7M7SSP2"/>
<dbReference type="InterPro" id="IPR013783">
    <property type="entry name" value="Ig-like_fold"/>
</dbReference>
<dbReference type="EnsemblMetazoa" id="XM_030972438">
    <property type="protein sequence ID" value="XP_030828298"/>
    <property type="gene ID" value="LOC115919213"/>
</dbReference>
<dbReference type="InterPro" id="IPR036179">
    <property type="entry name" value="Ig-like_dom_sf"/>
</dbReference>
<evidence type="ECO:0000313" key="3">
    <source>
        <dbReference type="EnsemblMetazoa" id="XP_030828298"/>
    </source>
</evidence>
<dbReference type="OrthoDB" id="10156086at2759"/>
<dbReference type="KEGG" id="spu:115919213"/>
<keyword evidence="2" id="KW-0732">Signal</keyword>
<feature type="signal peptide" evidence="2">
    <location>
        <begin position="1"/>
        <end position="25"/>
    </location>
</feature>
<dbReference type="GeneID" id="115919213"/>
<organism evidence="3 4">
    <name type="scientific">Strongylocentrotus purpuratus</name>
    <name type="common">Purple sea urchin</name>
    <dbReference type="NCBI Taxonomy" id="7668"/>
    <lineage>
        <taxon>Eukaryota</taxon>
        <taxon>Metazoa</taxon>
        <taxon>Echinodermata</taxon>
        <taxon>Eleutherozoa</taxon>
        <taxon>Echinozoa</taxon>
        <taxon>Echinoidea</taxon>
        <taxon>Euechinoidea</taxon>
        <taxon>Echinacea</taxon>
        <taxon>Camarodonta</taxon>
        <taxon>Echinidea</taxon>
        <taxon>Strongylocentrotidae</taxon>
        <taxon>Strongylocentrotus</taxon>
    </lineage>
</organism>
<sequence length="360" mass="40822">MDQSQELKYVFVIFIALFPLTRSYSEPLSRSGSFVTGTEEEAVQLEFPYPCDSNKVTIQSANRAPFYNSEEPEYLSLPVYQLHRFSVTNENCSVQVEINPVNKNDEATYICQAYRDGATQSELTRIRLNVNYPPGDVSCTFSINGGAVGDWFPLQCMAPVGSMAGGIYCYQDSKRLPPQSGSVENGETLKQTIWARKEYPVFCCSAILDRPKDRCDCAGFVWNPMESISHTKNVLDPCPATTPGPVVTLSQYPEREVEEISQLPQLIESLNLTDTNKDKSTANNITILWGCVTAILVMIMVIILIRLYMVEKTNKQLIKCHSANINQHMKNMEENESSDLPEKKRFLHRQSEKTSKYYYY</sequence>
<dbReference type="Proteomes" id="UP000007110">
    <property type="component" value="Unassembled WGS sequence"/>
</dbReference>
<evidence type="ECO:0000313" key="4">
    <source>
        <dbReference type="Proteomes" id="UP000007110"/>
    </source>
</evidence>
<dbReference type="Gene3D" id="2.60.40.10">
    <property type="entry name" value="Immunoglobulins"/>
    <property type="match status" value="1"/>
</dbReference>
<reference evidence="4" key="1">
    <citation type="submission" date="2015-02" db="EMBL/GenBank/DDBJ databases">
        <title>Genome sequencing for Strongylocentrotus purpuratus.</title>
        <authorList>
            <person name="Murali S."/>
            <person name="Liu Y."/>
            <person name="Vee V."/>
            <person name="English A."/>
            <person name="Wang M."/>
            <person name="Skinner E."/>
            <person name="Han Y."/>
            <person name="Muzny D.M."/>
            <person name="Worley K.C."/>
            <person name="Gibbs R.A."/>
        </authorList>
    </citation>
    <scope>NUCLEOTIDE SEQUENCE</scope>
</reference>
<keyword evidence="4" id="KW-1185">Reference proteome</keyword>
<name>A0A7M7SSP2_STRPU</name>
<reference evidence="3" key="2">
    <citation type="submission" date="2021-01" db="UniProtKB">
        <authorList>
            <consortium name="EnsemblMetazoa"/>
        </authorList>
    </citation>
    <scope>IDENTIFICATION</scope>
</reference>
<evidence type="ECO:0008006" key="5">
    <source>
        <dbReference type="Google" id="ProtNLM"/>
    </source>
</evidence>
<keyword evidence="1" id="KW-0812">Transmembrane</keyword>
<dbReference type="OMA" id="EYPVFCC"/>
<keyword evidence="1" id="KW-0472">Membrane</keyword>
<evidence type="ECO:0000256" key="1">
    <source>
        <dbReference type="SAM" id="Phobius"/>
    </source>
</evidence>
<dbReference type="AlphaFoldDB" id="A0A7M7SSP2"/>
<proteinExistence type="predicted"/>
<accession>A0A7M7SSP2</accession>
<protein>
    <recommendedName>
        <fullName evidence="5">Ig-like domain-containing protein</fullName>
    </recommendedName>
</protein>
<dbReference type="SUPFAM" id="SSF48726">
    <property type="entry name" value="Immunoglobulin"/>
    <property type="match status" value="1"/>
</dbReference>